<feature type="compositionally biased region" description="Gly residues" evidence="9">
    <location>
        <begin position="246"/>
        <end position="255"/>
    </location>
</feature>
<keyword evidence="11" id="KW-0732">Signal</keyword>
<feature type="region of interest" description="Disordered" evidence="9">
    <location>
        <begin position="291"/>
        <end position="420"/>
    </location>
</feature>
<comment type="similarity">
    <text evidence="2">Belongs to the AAA ATPase family.</text>
</comment>
<dbReference type="GO" id="GO:0005778">
    <property type="term" value="C:peroxisomal membrane"/>
    <property type="evidence" value="ECO:0007669"/>
    <property type="project" value="TreeGrafter"/>
</dbReference>
<evidence type="ECO:0000256" key="5">
    <source>
        <dbReference type="ARBA" id="ARBA00022840"/>
    </source>
</evidence>
<evidence type="ECO:0000313" key="14">
    <source>
        <dbReference type="Proteomes" id="UP001209570"/>
    </source>
</evidence>
<dbReference type="PROSITE" id="PS00674">
    <property type="entry name" value="AAA"/>
    <property type="match status" value="1"/>
</dbReference>
<feature type="compositionally biased region" description="Pro residues" evidence="9">
    <location>
        <begin position="353"/>
        <end position="363"/>
    </location>
</feature>
<evidence type="ECO:0000256" key="4">
    <source>
        <dbReference type="ARBA" id="ARBA00022801"/>
    </source>
</evidence>
<dbReference type="SUPFAM" id="SSF50685">
    <property type="entry name" value="Barwin-like endoglucanases"/>
    <property type="match status" value="1"/>
</dbReference>
<evidence type="ECO:0000256" key="10">
    <source>
        <dbReference type="SAM" id="Phobius"/>
    </source>
</evidence>
<comment type="subcellular location">
    <subcellularLocation>
        <location evidence="1">Membrane</location>
    </subcellularLocation>
</comment>
<dbReference type="GO" id="GO:0016887">
    <property type="term" value="F:ATP hydrolysis activity"/>
    <property type="evidence" value="ECO:0007669"/>
    <property type="project" value="InterPro"/>
</dbReference>
<feature type="signal peptide" evidence="11">
    <location>
        <begin position="1"/>
        <end position="21"/>
    </location>
</feature>
<evidence type="ECO:0000256" key="6">
    <source>
        <dbReference type="ARBA" id="ARBA00023136"/>
    </source>
</evidence>
<evidence type="ECO:0000256" key="2">
    <source>
        <dbReference type="ARBA" id="ARBA00006914"/>
    </source>
</evidence>
<dbReference type="FunFam" id="3.40.50.300:FF:000149">
    <property type="entry name" value="Nuclear valosin-containing protein-like"/>
    <property type="match status" value="1"/>
</dbReference>
<keyword evidence="14" id="KW-1185">Reference proteome</keyword>
<feature type="compositionally biased region" description="Polar residues" evidence="9">
    <location>
        <begin position="291"/>
        <end position="302"/>
    </location>
</feature>
<dbReference type="SUPFAM" id="SSF52540">
    <property type="entry name" value="P-loop containing nucleoside triphosphate hydrolases"/>
    <property type="match status" value="2"/>
</dbReference>
<feature type="compositionally biased region" description="Polar residues" evidence="9">
    <location>
        <begin position="478"/>
        <end position="503"/>
    </location>
</feature>
<sequence length="1688" mass="179902">MLRPTLVSAAVAAMLAAPVAASIGTVAATLGYYEIQTPDIASCRLKGVDTSSENFNLYASVSGKDVSMTEGCARCIKVSTDSGASVTAYVLDVCQGCKSGELKLSKNALSQIGLDQNVNGATASYKFVNCPSTFLSGNVKACLMEGASNSYIPLQFMNSQKVIKTVTINSIPATQNKDAFFYYASPQESKEKASAWFKDVEVSLTSTDDETKTGTFSFGGTSGCATSTFQFSAASTADGAGDRDGGSSGKSGSGGSSIVLPAVLGGVGALILIVASVFFIRRRRAANDAQTPDIENQYLSPTTKHRQSPQRPTYAMEGSHNNSDDPTDNEPNSPDVDFNEASTPAASAAPARAPAPAPAPVPAPVSVARAEPKERFNSPTTQTAPEPARAPQPTSMTFSYSKPETTARASATISARSSTRAAPTFNAPVIPAASFAASKESSGDRRSSFDIDDLRQTEMKQDERFSSFNDVAPYSSESAYASGQVTSPQSYVRATSLRRASSKVTRDTSLRLTSTPAPQPSFSMDSDDFSRDSYASDFQAQFDPASSGAAFPDNSIASSSGDFDPSASHGTFRESSGSGYSRESLGILGYPYARKPSERRSNAPGSLTVSMGSRGAFLAPVLLPTASCFVNLPAAFVQSFIEGGRLDRSGATVLELSWETEEGYVQRVCAGWIGGITRDGDMRGDTIELSAEFARCIGLQEHLARLPQTFVGVHVAESLPSALQVHVDPCTPDDWELIQLHAGVMENEFLRQMCVVNDGQIHPIWVQPSVVIRLRVTLDAGVDFARLTPQTEVIVAPNERKPAAAADSTLDPEFYYEVSPPLRLQPTGADAEAPENDELWVHAATAATLDGALVEGSKAPIVAVAVWKEPDSAQNAEISPRVAVLRTHKTVALGRVVLSASLATVVGASTMAPSATLRMRVLRIGRLPVSSIRLHVLPEELAATDAATIASRFLEWSQQARDGGVALQSGSLVSLGTSCIVDTELEENPTANELEAQLQDIPTGALTKYAVVGGSHGDSLRTDQVHVRTASTPQQLEMLRALRRVTSPEEDVRQSLCSLARQAPAYNATLSAIRSTLSRDESAGRVLLAVKPPGSVLLHGDRGSGKTTIVTALGEALRVLPTSLATPLYTDCRSLRGLKMETAKQRLSDLVADATACAPAVVLLDNLDALIPAEDETAGAANEQARRLAEHVVTLLQQSRERSWKTTLELKQQVRDQLDSCAASRAAAQCVLETVGAAMLSKSVVFIATARSDAAVHPTLRATGLFDRPIQVLAPTADQREGIIRDLLQLKLRSVVSGPRDSTAAWSIDSSVDFGLLASLTEGFSLRDLANVTDRSLHQFFLRRARAHATQSTMQLLQVDYTKALEGFQPTALVGVDLFKSSVEWSDVGGLSSVRDVLKDTLELPTRYAKLYDQTPIKLPAGMLLYGPPGCGKTLLASAVAHECGLNFISVKGPEVLNKYIGASEQAIRDLFARAASAAPSVLFLDEFDSIAPRRGADNTGVTDRLVNQLLTFLDGVESRKGVYVLAATSRPDMIDPALLRPGRLDKSLYCGFPTRDERVDILRAVARKMELSEDAQLYLSEIASAPKSALFSGADLQALMYSAQLELVHDKLADVATASPVITRQHLETAFNNAKPSTSEAARRDFDAMYASFSKARNTDFSVAAADASVDARGLQAHVQHQRTALA</sequence>
<dbReference type="PANTHER" id="PTHR23077">
    <property type="entry name" value="AAA-FAMILY ATPASE"/>
    <property type="match status" value="1"/>
</dbReference>
<keyword evidence="10" id="KW-0812">Transmembrane</keyword>
<feature type="region of interest" description="Disordered" evidence="9">
    <location>
        <begin position="236"/>
        <end position="255"/>
    </location>
</feature>
<dbReference type="Proteomes" id="UP001209570">
    <property type="component" value="Unassembled WGS sequence"/>
</dbReference>
<protein>
    <recommendedName>
        <fullName evidence="8">Peroxisomal ATPase PEX1</fullName>
    </recommendedName>
    <alternativeName>
        <fullName evidence="7">Peroxin-1</fullName>
    </alternativeName>
</protein>
<comment type="caution">
    <text evidence="13">The sequence shown here is derived from an EMBL/GenBank/DDBJ whole genome shotgun (WGS) entry which is preliminary data.</text>
</comment>
<dbReference type="InterPro" id="IPR003593">
    <property type="entry name" value="AAA+_ATPase"/>
</dbReference>
<accession>A0AAD5M3G1</accession>
<keyword evidence="3" id="KW-0547">Nucleotide-binding</keyword>
<dbReference type="EMBL" id="JAKCXM010000089">
    <property type="protein sequence ID" value="KAJ0403077.1"/>
    <property type="molecule type" value="Genomic_DNA"/>
</dbReference>
<dbReference type="InterPro" id="IPR027417">
    <property type="entry name" value="P-loop_NTPase"/>
</dbReference>
<feature type="domain" description="AAA+ ATPase" evidence="12">
    <location>
        <begin position="1419"/>
        <end position="1555"/>
    </location>
</feature>
<dbReference type="Pfam" id="PF00004">
    <property type="entry name" value="AAA"/>
    <property type="match status" value="2"/>
</dbReference>
<proteinExistence type="inferred from homology"/>
<keyword evidence="10" id="KW-1133">Transmembrane helix</keyword>
<evidence type="ECO:0000259" key="12">
    <source>
        <dbReference type="SMART" id="SM00382"/>
    </source>
</evidence>
<feature type="compositionally biased region" description="Polar residues" evidence="9">
    <location>
        <begin position="392"/>
        <end position="404"/>
    </location>
</feature>
<feature type="transmembrane region" description="Helical" evidence="10">
    <location>
        <begin position="258"/>
        <end position="280"/>
    </location>
</feature>
<dbReference type="SUPFAM" id="SSF54585">
    <property type="entry name" value="Cdc48 domain 2-like"/>
    <property type="match status" value="1"/>
</dbReference>
<dbReference type="GO" id="GO:0005524">
    <property type="term" value="F:ATP binding"/>
    <property type="evidence" value="ECO:0007669"/>
    <property type="project" value="UniProtKB-KW"/>
</dbReference>
<gene>
    <name evidence="13" type="ORF">P43SY_009144</name>
</gene>
<dbReference type="Gene3D" id="2.40.40.10">
    <property type="entry name" value="RlpA-like domain"/>
    <property type="match status" value="1"/>
</dbReference>
<evidence type="ECO:0000256" key="1">
    <source>
        <dbReference type="ARBA" id="ARBA00004370"/>
    </source>
</evidence>
<feature type="region of interest" description="Disordered" evidence="9">
    <location>
        <begin position="549"/>
        <end position="581"/>
    </location>
</feature>
<evidence type="ECO:0000256" key="3">
    <source>
        <dbReference type="ARBA" id="ARBA00022741"/>
    </source>
</evidence>
<evidence type="ECO:0000256" key="7">
    <source>
        <dbReference type="ARBA" id="ARBA00032509"/>
    </source>
</evidence>
<feature type="compositionally biased region" description="Low complexity" evidence="9">
    <location>
        <begin position="406"/>
        <end position="420"/>
    </location>
</feature>
<keyword evidence="4" id="KW-0378">Hydrolase</keyword>
<dbReference type="InterPro" id="IPR050168">
    <property type="entry name" value="AAA_ATPase_domain"/>
</dbReference>
<feature type="region of interest" description="Disordered" evidence="9">
    <location>
        <begin position="478"/>
        <end position="528"/>
    </location>
</feature>
<dbReference type="Pfam" id="PF09262">
    <property type="entry name" value="PEX-1N"/>
    <property type="match status" value="1"/>
</dbReference>
<dbReference type="Gene3D" id="1.10.8.60">
    <property type="match status" value="2"/>
</dbReference>
<dbReference type="GO" id="GO:0005829">
    <property type="term" value="C:cytosol"/>
    <property type="evidence" value="ECO:0007669"/>
    <property type="project" value="TreeGrafter"/>
</dbReference>
<dbReference type="InterPro" id="IPR036908">
    <property type="entry name" value="RlpA-like_sf"/>
</dbReference>
<dbReference type="GO" id="GO:0016558">
    <property type="term" value="P:protein import into peroxisome matrix"/>
    <property type="evidence" value="ECO:0007669"/>
    <property type="project" value="TreeGrafter"/>
</dbReference>
<feature type="domain" description="AAA+ ATPase" evidence="12">
    <location>
        <begin position="1092"/>
        <end position="1276"/>
    </location>
</feature>
<evidence type="ECO:0000256" key="9">
    <source>
        <dbReference type="SAM" id="MobiDB-lite"/>
    </source>
</evidence>
<dbReference type="InterPro" id="IPR003959">
    <property type="entry name" value="ATPase_AAA_core"/>
</dbReference>
<dbReference type="CDD" id="cd22191">
    <property type="entry name" value="DPBB_RlpA_EXP_N-like"/>
    <property type="match status" value="1"/>
</dbReference>
<feature type="chain" id="PRO_5042231250" description="Peroxisomal ATPase PEX1" evidence="11">
    <location>
        <begin position="22"/>
        <end position="1688"/>
    </location>
</feature>
<dbReference type="SMART" id="SM00382">
    <property type="entry name" value="AAA"/>
    <property type="match status" value="2"/>
</dbReference>
<dbReference type="Gene3D" id="3.10.330.10">
    <property type="match status" value="1"/>
</dbReference>
<evidence type="ECO:0000256" key="8">
    <source>
        <dbReference type="ARBA" id="ARBA00034532"/>
    </source>
</evidence>
<dbReference type="InterPro" id="IPR015342">
    <property type="entry name" value="PEX1-N_C-lobe"/>
</dbReference>
<keyword evidence="5" id="KW-0067">ATP-binding</keyword>
<dbReference type="InterPro" id="IPR003960">
    <property type="entry name" value="ATPase_AAA_CS"/>
</dbReference>
<dbReference type="InterPro" id="IPR029067">
    <property type="entry name" value="CDC48_domain_2-like_sf"/>
</dbReference>
<evidence type="ECO:0000256" key="11">
    <source>
        <dbReference type="SAM" id="SignalP"/>
    </source>
</evidence>
<dbReference type="PANTHER" id="PTHR23077:SF12">
    <property type="entry name" value="PEROXISOMAL ATPASE PEX1"/>
    <property type="match status" value="1"/>
</dbReference>
<organism evidence="13 14">
    <name type="scientific">Pythium insidiosum</name>
    <name type="common">Pythiosis disease agent</name>
    <dbReference type="NCBI Taxonomy" id="114742"/>
    <lineage>
        <taxon>Eukaryota</taxon>
        <taxon>Sar</taxon>
        <taxon>Stramenopiles</taxon>
        <taxon>Oomycota</taxon>
        <taxon>Peronosporomycetes</taxon>
        <taxon>Pythiales</taxon>
        <taxon>Pythiaceae</taxon>
        <taxon>Pythium</taxon>
    </lineage>
</organism>
<keyword evidence="6 10" id="KW-0472">Membrane</keyword>
<name>A0AAD5M3G1_PYTIN</name>
<reference evidence="13" key="1">
    <citation type="submission" date="2021-12" db="EMBL/GenBank/DDBJ databases">
        <title>Prjna785345.</title>
        <authorList>
            <person name="Rujirawat T."/>
            <person name="Krajaejun T."/>
        </authorList>
    </citation>
    <scope>NUCLEOTIDE SEQUENCE</scope>
    <source>
        <strain evidence="13">Pi057C3</strain>
    </source>
</reference>
<dbReference type="Gene3D" id="3.40.50.300">
    <property type="entry name" value="P-loop containing nucleotide triphosphate hydrolases"/>
    <property type="match status" value="2"/>
</dbReference>
<evidence type="ECO:0000313" key="13">
    <source>
        <dbReference type="EMBL" id="KAJ0403077.1"/>
    </source>
</evidence>